<dbReference type="HOGENOM" id="CLU_018688_3_1_1"/>
<reference evidence="4" key="2">
    <citation type="submission" date="2015-01" db="EMBL/GenBank/DDBJ databases">
        <title>Evolutionary Origins and Diversification of the Mycorrhizal Mutualists.</title>
        <authorList>
            <consortium name="DOE Joint Genome Institute"/>
            <consortium name="Mycorrhizal Genomics Consortium"/>
            <person name="Kohler A."/>
            <person name="Kuo A."/>
            <person name="Nagy L.G."/>
            <person name="Floudas D."/>
            <person name="Copeland A."/>
            <person name="Barry K.W."/>
            <person name="Cichocki N."/>
            <person name="Veneault-Fourrey C."/>
            <person name="LaButti K."/>
            <person name="Lindquist E.A."/>
            <person name="Lipzen A."/>
            <person name="Lundell T."/>
            <person name="Morin E."/>
            <person name="Murat C."/>
            <person name="Riley R."/>
            <person name="Ohm R."/>
            <person name="Sun H."/>
            <person name="Tunlid A."/>
            <person name="Henrissat B."/>
            <person name="Grigoriev I.V."/>
            <person name="Hibbett D.S."/>
            <person name="Martin F."/>
        </authorList>
    </citation>
    <scope>NUCLEOTIDE SEQUENCE [LARGE SCALE GENOMIC DNA]</scope>
    <source>
        <strain evidence="4">MUT 4182</strain>
    </source>
</reference>
<keyword evidence="1" id="KW-1133">Transmembrane helix</keyword>
<evidence type="ECO:0000313" key="4">
    <source>
        <dbReference type="Proteomes" id="UP000054248"/>
    </source>
</evidence>
<keyword evidence="4" id="KW-1185">Reference proteome</keyword>
<organism evidence="3 4">
    <name type="scientific">Tulasnella calospora MUT 4182</name>
    <dbReference type="NCBI Taxonomy" id="1051891"/>
    <lineage>
        <taxon>Eukaryota</taxon>
        <taxon>Fungi</taxon>
        <taxon>Dikarya</taxon>
        <taxon>Basidiomycota</taxon>
        <taxon>Agaricomycotina</taxon>
        <taxon>Agaricomycetes</taxon>
        <taxon>Cantharellales</taxon>
        <taxon>Tulasnellaceae</taxon>
        <taxon>Tulasnella</taxon>
    </lineage>
</organism>
<dbReference type="Pfam" id="PF20153">
    <property type="entry name" value="DUF6535"/>
    <property type="match status" value="1"/>
</dbReference>
<name>A0A0C3QLB3_9AGAM</name>
<evidence type="ECO:0000256" key="1">
    <source>
        <dbReference type="SAM" id="Phobius"/>
    </source>
</evidence>
<evidence type="ECO:0000259" key="2">
    <source>
        <dbReference type="Pfam" id="PF20153"/>
    </source>
</evidence>
<reference evidence="3 4" key="1">
    <citation type="submission" date="2014-04" db="EMBL/GenBank/DDBJ databases">
        <authorList>
            <consortium name="DOE Joint Genome Institute"/>
            <person name="Kuo A."/>
            <person name="Girlanda M."/>
            <person name="Perotto S."/>
            <person name="Kohler A."/>
            <person name="Nagy L.G."/>
            <person name="Floudas D."/>
            <person name="Copeland A."/>
            <person name="Barry K.W."/>
            <person name="Cichocki N."/>
            <person name="Veneault-Fourrey C."/>
            <person name="LaButti K."/>
            <person name="Lindquist E.A."/>
            <person name="Lipzen A."/>
            <person name="Lundell T."/>
            <person name="Morin E."/>
            <person name="Murat C."/>
            <person name="Sun H."/>
            <person name="Tunlid A."/>
            <person name="Henrissat B."/>
            <person name="Grigoriev I.V."/>
            <person name="Hibbett D.S."/>
            <person name="Martin F."/>
            <person name="Nordberg H.P."/>
            <person name="Cantor M.N."/>
            <person name="Hua S.X."/>
        </authorList>
    </citation>
    <scope>NUCLEOTIDE SEQUENCE [LARGE SCALE GENOMIC DNA]</scope>
    <source>
        <strain evidence="3 4">MUT 4182</strain>
    </source>
</reference>
<feature type="transmembrane region" description="Helical" evidence="1">
    <location>
        <begin position="116"/>
        <end position="141"/>
    </location>
</feature>
<feature type="non-terminal residue" evidence="3">
    <location>
        <position position="175"/>
    </location>
</feature>
<feature type="transmembrane region" description="Helical" evidence="1">
    <location>
        <begin position="55"/>
        <end position="74"/>
    </location>
</feature>
<keyword evidence="1" id="KW-0812">Transmembrane</keyword>
<gene>
    <name evidence="3" type="ORF">M407DRAFT_73333</name>
</gene>
<feature type="domain" description="DUF6535" evidence="2">
    <location>
        <begin position="33"/>
        <end position="175"/>
    </location>
</feature>
<evidence type="ECO:0000313" key="3">
    <source>
        <dbReference type="EMBL" id="KIO27374.1"/>
    </source>
</evidence>
<dbReference type="InterPro" id="IPR045338">
    <property type="entry name" value="DUF6535"/>
</dbReference>
<keyword evidence="1" id="KW-0472">Membrane</keyword>
<dbReference type="STRING" id="1051891.A0A0C3QLB3"/>
<dbReference type="OrthoDB" id="3219854at2759"/>
<protein>
    <recommendedName>
        <fullName evidence="2">DUF6535 domain-containing protein</fullName>
    </recommendedName>
</protein>
<dbReference type="EMBL" id="KN823010">
    <property type="protein sequence ID" value="KIO27374.1"/>
    <property type="molecule type" value="Genomic_DNA"/>
</dbReference>
<accession>A0A0C3QLB3</accession>
<sequence length="175" mass="19283">MNTTINVFEHPITERPEIPARFGEDGGKFHYYYDQLADELDEDLTKRLKSQLDSLLIFAGLFAGVNSAFLALTLPMMSADPADDTNALLLQLVKGGNATINSEADLPSATFSPPSAISAVNVLFAVSLTCALMSSFLAVLGQQWLVYYRKRSGGGAERQRKEQLRRQLGAARWRL</sequence>
<proteinExistence type="predicted"/>
<dbReference type="AlphaFoldDB" id="A0A0C3QLB3"/>
<dbReference type="Proteomes" id="UP000054248">
    <property type="component" value="Unassembled WGS sequence"/>
</dbReference>